<dbReference type="InterPro" id="IPR046378">
    <property type="entry name" value="DAXX_histone-bd"/>
</dbReference>
<dbReference type="AlphaFoldDB" id="T2M462"/>
<sequence length="676" mass="77025">MLSSLGLSSPSDDDERTTVFLEIFLPYLLDPFFECDEVDFSEDESWRNTWVASSTLLKESNKQELKNVQNPLVIAPEQLSPTKVSKSNELFSSAAFNNIACNNELANLNESQTTTKTSAFYLPHSIHNFDSRVVLSPVPSVSLPINNSTCSAEAPLILIEDSDDNDDDDNNRKKTFNSFSEKVHLKNKKSNRKLKIKSLVNQLERKERQIKHLAEMDISLEDMKSEESVYIQEARLKEEFLKLWRKYCKLIGENPDKIIKRKRVCVTSAPFPELNRSVERFINKHNIFPNLSDIKQICKKAVDNNDINVRENDLHNIAVDIFVEVGKKLQINRKKEFNEISGNYLTDRVKIEEDPALEDAILNRKLKQNRKLAKRRIENVFQDFVRQQYEQQALGSSNEAICKTDDEESDDHESHFDNSKQKLYSKSTNGEVIKIGRSPKDCLEETVIRVTVSKKEPLFGKKIGVTIGNPTGATNNKQSDIIKINNKSLNLKRSSEYIVPENDKQVNDFHINAKCDTDFSSFNSVNPLQMSSRHSCNTISTNTNILDEITSCDNPLLKTKYIPIDPICCPHRYSTVSICKSQVANYEKSTQFKAMTDDEKVGSNQRLTNMDRVAKDRVKLLKAKLNISLEKPFQFLDSDSQLKQSDKIVLNNTSPPNAIISDSKNVVFVLSSDDSD</sequence>
<dbReference type="Gene3D" id="1.20.58.2170">
    <property type="match status" value="1"/>
</dbReference>
<dbReference type="GO" id="GO:0042981">
    <property type="term" value="P:regulation of apoptotic process"/>
    <property type="evidence" value="ECO:0007669"/>
    <property type="project" value="TreeGrafter"/>
</dbReference>
<dbReference type="Pfam" id="PF20920">
    <property type="entry name" value="DAXX_hist_bd"/>
    <property type="match status" value="1"/>
</dbReference>
<keyword evidence="1" id="KW-0175">Coiled coil</keyword>
<dbReference type="GO" id="GO:0003714">
    <property type="term" value="F:transcription corepressor activity"/>
    <property type="evidence" value="ECO:0007669"/>
    <property type="project" value="TreeGrafter"/>
</dbReference>
<reference evidence="4" key="1">
    <citation type="journal article" date="2013" name="Genome Biol. Evol.">
        <title>Punctuated emergences of genetic and phenotypic innovations in eumetazoan, bilaterian, euteleostome, and hominidae ancestors.</title>
        <authorList>
            <person name="Wenger Y."/>
            <person name="Galliot B."/>
        </authorList>
    </citation>
    <scope>NUCLEOTIDE SEQUENCE</scope>
    <source>
        <tissue evidence="4">Whole animals</tissue>
    </source>
</reference>
<proteinExistence type="evidence at transcript level"/>
<dbReference type="GO" id="GO:0016605">
    <property type="term" value="C:PML body"/>
    <property type="evidence" value="ECO:0007669"/>
    <property type="project" value="TreeGrafter"/>
</dbReference>
<feature type="region of interest" description="Disordered" evidence="2">
    <location>
        <begin position="397"/>
        <end position="419"/>
    </location>
</feature>
<dbReference type="PANTHER" id="PTHR12766:SF7">
    <property type="entry name" value="DEATH DOMAIN-ASSOCIATED PROTEIN 6"/>
    <property type="match status" value="1"/>
</dbReference>
<dbReference type="OrthoDB" id="7492809at2759"/>
<dbReference type="GO" id="GO:0050681">
    <property type="term" value="F:nuclear androgen receptor binding"/>
    <property type="evidence" value="ECO:0007669"/>
    <property type="project" value="TreeGrafter"/>
</dbReference>
<feature type="coiled-coil region" evidence="1">
    <location>
        <begin position="189"/>
        <end position="216"/>
    </location>
</feature>
<protein>
    <submittedName>
        <fullName evidence="4">Death domain-associated protein 6</fullName>
    </submittedName>
</protein>
<feature type="non-terminal residue" evidence="4">
    <location>
        <position position="1"/>
    </location>
</feature>
<evidence type="ECO:0000259" key="3">
    <source>
        <dbReference type="Pfam" id="PF20920"/>
    </source>
</evidence>
<dbReference type="GO" id="GO:0003713">
    <property type="term" value="F:transcription coactivator activity"/>
    <property type="evidence" value="ECO:0007669"/>
    <property type="project" value="TreeGrafter"/>
</dbReference>
<dbReference type="PANTHER" id="PTHR12766">
    <property type="entry name" value="DEATH DOMAIN-ASSOCIATED PROTEIN 6 DAXX"/>
    <property type="match status" value="1"/>
</dbReference>
<evidence type="ECO:0000256" key="2">
    <source>
        <dbReference type="SAM" id="MobiDB-lite"/>
    </source>
</evidence>
<evidence type="ECO:0000256" key="1">
    <source>
        <dbReference type="SAM" id="Coils"/>
    </source>
</evidence>
<gene>
    <name evidence="4" type="primary">DAXX</name>
</gene>
<dbReference type="EMBL" id="HAAD01000525">
    <property type="protein sequence ID" value="CDG66757.1"/>
    <property type="molecule type" value="mRNA"/>
</dbReference>
<feature type="domain" description="Daxx histone-binding" evidence="3">
    <location>
        <begin position="301"/>
        <end position="385"/>
    </location>
</feature>
<accession>T2M462</accession>
<dbReference type="GO" id="GO:0042393">
    <property type="term" value="F:histone binding"/>
    <property type="evidence" value="ECO:0007669"/>
    <property type="project" value="InterPro"/>
</dbReference>
<name>T2M462_HYDVU</name>
<evidence type="ECO:0000313" key="4">
    <source>
        <dbReference type="EMBL" id="CDG66757.1"/>
    </source>
</evidence>
<dbReference type="InterPro" id="IPR046426">
    <property type="entry name" value="DAXX_histone-bd_sf"/>
</dbReference>
<dbReference type="GO" id="GO:0006334">
    <property type="term" value="P:nucleosome assembly"/>
    <property type="evidence" value="ECO:0007669"/>
    <property type="project" value="TreeGrafter"/>
</dbReference>
<organism evidence="4">
    <name type="scientific">Hydra vulgaris</name>
    <name type="common">Hydra</name>
    <name type="synonym">Hydra attenuata</name>
    <dbReference type="NCBI Taxonomy" id="6087"/>
    <lineage>
        <taxon>Eukaryota</taxon>
        <taxon>Metazoa</taxon>
        <taxon>Cnidaria</taxon>
        <taxon>Hydrozoa</taxon>
        <taxon>Hydroidolina</taxon>
        <taxon>Anthoathecata</taxon>
        <taxon>Aplanulata</taxon>
        <taxon>Hydridae</taxon>
        <taxon>Hydra</taxon>
    </lineage>
</organism>